<feature type="region of interest" description="Disordered" evidence="1">
    <location>
        <begin position="59"/>
        <end position="81"/>
    </location>
</feature>
<dbReference type="AlphaFoldDB" id="A0A7H4PE61"/>
<dbReference type="InterPro" id="IPR020568">
    <property type="entry name" value="Ribosomal_Su5_D2-typ_SF"/>
</dbReference>
<evidence type="ECO:0000256" key="1">
    <source>
        <dbReference type="SAM" id="MobiDB-lite"/>
    </source>
</evidence>
<name>A0A7H4PE61_9ENTR</name>
<dbReference type="EMBL" id="UGMS01000002">
    <property type="protein sequence ID" value="STW66188.1"/>
    <property type="molecule type" value="Genomic_DNA"/>
</dbReference>
<dbReference type="Proteomes" id="UP000254863">
    <property type="component" value="Unassembled WGS sequence"/>
</dbReference>
<gene>
    <name evidence="2" type="primary">comM_1</name>
    <name evidence="2" type="ORF">NCTC11685_03922</name>
</gene>
<dbReference type="Pfam" id="PF13541">
    <property type="entry name" value="ChlI"/>
    <property type="match status" value="1"/>
</dbReference>
<dbReference type="SUPFAM" id="SSF54211">
    <property type="entry name" value="Ribosomal protein S5 domain 2-like"/>
    <property type="match status" value="1"/>
</dbReference>
<evidence type="ECO:0000313" key="3">
    <source>
        <dbReference type="Proteomes" id="UP000254863"/>
    </source>
</evidence>
<organism evidence="2 3">
    <name type="scientific">Klebsiella michiganensis</name>
    <dbReference type="NCBI Taxonomy" id="1134687"/>
    <lineage>
        <taxon>Bacteria</taxon>
        <taxon>Pseudomonadati</taxon>
        <taxon>Pseudomonadota</taxon>
        <taxon>Gammaproteobacteria</taxon>
        <taxon>Enterobacterales</taxon>
        <taxon>Enterobacteriaceae</taxon>
        <taxon>Klebsiella/Raoultella group</taxon>
        <taxon>Klebsiella</taxon>
    </lineage>
</organism>
<comment type="caution">
    <text evidence="2">The sequence shown here is derived from an EMBL/GenBank/DDBJ whole genome shotgun (WGS) entry which is preliminary data.</text>
</comment>
<reference evidence="2 3" key="1">
    <citation type="submission" date="2018-06" db="EMBL/GenBank/DDBJ databases">
        <authorList>
            <consortium name="Pathogen Informatics"/>
            <person name="Doyle S."/>
        </authorList>
    </citation>
    <scope>NUCLEOTIDE SEQUENCE [LARGE SCALE GENOMIC DNA]</scope>
    <source>
        <strain evidence="2 3">NCTC11685</strain>
    </source>
</reference>
<proteinExistence type="predicted"/>
<sequence>MSLAIVYTRAALGIGAPLITVEVHISNGLPGLTMVGLPETTVREARDRVRSAIINSGYAYPAKKNHHQSGPGRSTKRRGKI</sequence>
<accession>A0A7H4PE61</accession>
<evidence type="ECO:0000313" key="2">
    <source>
        <dbReference type="EMBL" id="STW66188.1"/>
    </source>
</evidence>
<protein>
    <submittedName>
        <fullName evidence="2">MG(2+) chelatase family protein / ComM-related protein</fullName>
    </submittedName>
</protein>